<evidence type="ECO:0000259" key="14">
    <source>
        <dbReference type="Pfam" id="PF17297"/>
    </source>
</evidence>
<keyword evidence="15" id="KW-0418">Kinase</keyword>
<dbReference type="SUPFAM" id="SSF68923">
    <property type="entry name" value="PEP carboxykinase N-terminal domain"/>
    <property type="match status" value="1"/>
</dbReference>
<keyword evidence="4 11" id="KW-0312">Gluconeogenesis</keyword>
<comment type="function">
    <text evidence="11">Catalyzes the conversion of oxaloacetate (OAA) to phosphoenolpyruvate (PEP), the rate-limiting step in the metabolic pathway that produces glucose from lactate and other precursors derived from the citric acid cycle.</text>
</comment>
<keyword evidence="11" id="KW-0963">Cytoplasm</keyword>
<dbReference type="EMBL" id="RSEB01000003">
    <property type="protein sequence ID" value="RRR99106.1"/>
    <property type="molecule type" value="Genomic_DNA"/>
</dbReference>
<dbReference type="SUPFAM" id="SSF53795">
    <property type="entry name" value="PEP carboxykinase-like"/>
    <property type="match status" value="1"/>
</dbReference>
<dbReference type="Pfam" id="PF17297">
    <property type="entry name" value="PEPCK_N"/>
    <property type="match status" value="1"/>
</dbReference>
<comment type="cofactor">
    <cofactor evidence="11">
        <name>Mn(2+)</name>
        <dbReference type="ChEBI" id="CHEBI:29035"/>
    </cofactor>
    <text evidence="11">Binds 1 Mn(2+) ion per subunit.</text>
</comment>
<dbReference type="PANTHER" id="PTHR11561">
    <property type="entry name" value="PHOSPHOENOLPYRUVATE CARBOXYKINASE"/>
    <property type="match status" value="1"/>
</dbReference>
<keyword evidence="16" id="KW-1185">Reference proteome</keyword>
<keyword evidence="9 11" id="KW-0464">Manganese</keyword>
<gene>
    <name evidence="11" type="primary">pckG</name>
    <name evidence="15" type="ORF">EIW28_10145</name>
</gene>
<dbReference type="NCBIfam" id="NF003253">
    <property type="entry name" value="PRK04210.1"/>
    <property type="match status" value="1"/>
</dbReference>
<evidence type="ECO:0000256" key="1">
    <source>
        <dbReference type="ARBA" id="ARBA00004742"/>
    </source>
</evidence>
<reference evidence="15 16" key="1">
    <citation type="submission" date="2018-12" db="EMBL/GenBank/DDBJ databases">
        <title>Glycomyces sp. YIM 121974 draft genome.</title>
        <authorList>
            <person name="Li Q."/>
        </authorList>
    </citation>
    <scope>NUCLEOTIDE SEQUENCE [LARGE SCALE GENOMIC DNA]</scope>
    <source>
        <strain evidence="15 16">YIM 121974</strain>
    </source>
</reference>
<dbReference type="GO" id="GO:0006094">
    <property type="term" value="P:gluconeogenesis"/>
    <property type="evidence" value="ECO:0007669"/>
    <property type="project" value="UniProtKB-UniRule"/>
</dbReference>
<dbReference type="HAMAP" id="MF_00452">
    <property type="entry name" value="PEPCK_GTP"/>
    <property type="match status" value="1"/>
</dbReference>
<comment type="similarity">
    <text evidence="2 11">Belongs to the phosphoenolpyruvate carboxykinase [GTP] family.</text>
</comment>
<feature type="binding site" evidence="11">
    <location>
        <begin position="469"/>
        <end position="471"/>
    </location>
    <ligand>
        <name>substrate</name>
    </ligand>
</feature>
<feature type="binding site" evidence="11">
    <location>
        <position position="164"/>
    </location>
    <ligand>
        <name>substrate</name>
    </ligand>
</feature>
<dbReference type="GO" id="GO:0006107">
    <property type="term" value="P:oxaloacetate metabolic process"/>
    <property type="evidence" value="ECO:0007669"/>
    <property type="project" value="TreeGrafter"/>
</dbReference>
<dbReference type="GO" id="GO:0016301">
    <property type="term" value="F:kinase activity"/>
    <property type="evidence" value="ECO:0007669"/>
    <property type="project" value="UniProtKB-KW"/>
</dbReference>
<feature type="binding site" evidence="11">
    <location>
        <begin position="355"/>
        <end position="360"/>
    </location>
    <ligand>
        <name>GTP</name>
        <dbReference type="ChEBI" id="CHEBI:37565"/>
    </ligand>
</feature>
<dbReference type="GO" id="GO:0005525">
    <property type="term" value="F:GTP binding"/>
    <property type="evidence" value="ECO:0007669"/>
    <property type="project" value="UniProtKB-UniRule"/>
</dbReference>
<dbReference type="InterPro" id="IPR013035">
    <property type="entry name" value="PEP_carboxykinase_C"/>
</dbReference>
<evidence type="ECO:0000313" key="15">
    <source>
        <dbReference type="EMBL" id="RRR99106.1"/>
    </source>
</evidence>
<feature type="domain" description="Phosphoenolpyruvate carboxykinase C-terminal P-loop" evidence="13">
    <location>
        <begin position="328"/>
        <end position="687"/>
    </location>
</feature>
<feature type="binding site" evidence="11">
    <location>
        <position position="471"/>
    </location>
    <ligand>
        <name>GTP</name>
        <dbReference type="ChEBI" id="CHEBI:37565"/>
    </ligand>
</feature>
<comment type="subunit">
    <text evidence="3 11">Monomer.</text>
</comment>
<evidence type="ECO:0000256" key="2">
    <source>
        <dbReference type="ARBA" id="ARBA00005796"/>
    </source>
</evidence>
<evidence type="ECO:0000256" key="5">
    <source>
        <dbReference type="ARBA" id="ARBA00022723"/>
    </source>
</evidence>
<evidence type="ECO:0000256" key="9">
    <source>
        <dbReference type="ARBA" id="ARBA00023211"/>
    </source>
</evidence>
<comment type="caution">
    <text evidence="15">The sequence shown here is derived from an EMBL/GenBank/DDBJ whole genome shotgun (WGS) entry which is preliminary data.</text>
</comment>
<dbReference type="Gene3D" id="2.170.8.10">
    <property type="entry name" value="Phosphoenolpyruvate Carboxykinase, domain 2"/>
    <property type="match status" value="1"/>
</dbReference>
<dbReference type="Gene3D" id="3.40.449.10">
    <property type="entry name" value="Phosphoenolpyruvate Carboxykinase, domain 1"/>
    <property type="match status" value="1"/>
</dbReference>
<accession>A0A426UX84</accession>
<evidence type="ECO:0000256" key="7">
    <source>
        <dbReference type="ARBA" id="ARBA00022793"/>
    </source>
</evidence>
<keyword evidence="7 11" id="KW-0210">Decarboxylase</keyword>
<dbReference type="CDD" id="cd00819">
    <property type="entry name" value="PEPCK_GTP"/>
    <property type="match status" value="1"/>
</dbReference>
<feature type="binding site" evidence="11">
    <location>
        <position position="354"/>
    </location>
    <ligand>
        <name>substrate</name>
    </ligand>
</feature>
<dbReference type="InterPro" id="IPR008209">
    <property type="entry name" value="PEP_carboxykinase_GTP"/>
</dbReference>
<feature type="binding site" evidence="11">
    <location>
        <position position="332"/>
    </location>
    <ligand>
        <name>Mn(2+)</name>
        <dbReference type="ChEBI" id="CHEBI:29035"/>
    </ligand>
</feature>
<keyword evidence="15" id="KW-0670">Pyruvate</keyword>
<feature type="binding site" evidence="11">
    <location>
        <position position="312"/>
    </location>
    <ligand>
        <name>Mn(2+)</name>
        <dbReference type="ChEBI" id="CHEBI:29035"/>
    </ligand>
</feature>
<evidence type="ECO:0000256" key="8">
    <source>
        <dbReference type="ARBA" id="ARBA00023134"/>
    </source>
</evidence>
<feature type="binding site" evidence="11">
    <location>
        <begin position="598"/>
        <end position="601"/>
    </location>
    <ligand>
        <name>GTP</name>
        <dbReference type="ChEBI" id="CHEBI:37565"/>
    </ligand>
</feature>
<evidence type="ECO:0000313" key="16">
    <source>
        <dbReference type="Proteomes" id="UP000277256"/>
    </source>
</evidence>
<dbReference type="GO" id="GO:0019543">
    <property type="term" value="P:propionate catabolic process"/>
    <property type="evidence" value="ECO:0007669"/>
    <property type="project" value="TreeGrafter"/>
</dbReference>
<dbReference type="GO" id="GO:0071333">
    <property type="term" value="P:cellular response to glucose stimulus"/>
    <property type="evidence" value="ECO:0007669"/>
    <property type="project" value="TreeGrafter"/>
</dbReference>
<dbReference type="GO" id="GO:0033993">
    <property type="term" value="P:response to lipid"/>
    <property type="evidence" value="ECO:0007669"/>
    <property type="project" value="TreeGrafter"/>
</dbReference>
<feature type="binding site" evidence="11">
    <location>
        <begin position="303"/>
        <end position="305"/>
    </location>
    <ligand>
        <name>substrate</name>
    </ligand>
</feature>
<dbReference type="GO" id="GO:0030145">
    <property type="term" value="F:manganese ion binding"/>
    <property type="evidence" value="ECO:0007669"/>
    <property type="project" value="UniProtKB-UniRule"/>
</dbReference>
<feature type="binding site" evidence="11">
    <location>
        <position position="502"/>
    </location>
    <ligand>
        <name>GTP</name>
        <dbReference type="ChEBI" id="CHEBI:37565"/>
    </ligand>
</feature>
<keyword evidence="15" id="KW-0808">Transferase</keyword>
<dbReference type="UniPathway" id="UPA00138"/>
<evidence type="ECO:0000256" key="10">
    <source>
        <dbReference type="ARBA" id="ARBA00023239"/>
    </source>
</evidence>
<dbReference type="InterPro" id="IPR035077">
    <property type="entry name" value="PEP_carboxykinase_GTP_C"/>
</dbReference>
<dbReference type="PROSITE" id="PS00505">
    <property type="entry name" value="PEPCK_GTP"/>
    <property type="match status" value="1"/>
</dbReference>
<feature type="domain" description="Phosphoenolpyruvate carboxykinase GTP-utilising N-terminal" evidence="14">
    <location>
        <begin position="107"/>
        <end position="324"/>
    </location>
</feature>
<keyword evidence="5 11" id="KW-0479">Metal-binding</keyword>
<proteinExistence type="inferred from homology"/>
<dbReference type="OrthoDB" id="9758871at2"/>
<name>A0A426UX84_9ACTN</name>
<organism evidence="15 16">
    <name type="scientific">Glycomyces terrestris</name>
    <dbReference type="NCBI Taxonomy" id="2493553"/>
    <lineage>
        <taxon>Bacteria</taxon>
        <taxon>Bacillati</taxon>
        <taxon>Actinomycetota</taxon>
        <taxon>Actinomycetes</taxon>
        <taxon>Glycomycetales</taxon>
        <taxon>Glycomycetaceae</taxon>
        <taxon>Glycomyces</taxon>
    </lineage>
</organism>
<keyword evidence="6 11" id="KW-0547">Nucleotide-binding</keyword>
<comment type="catalytic activity">
    <reaction evidence="11">
        <text>oxaloacetate + GTP = phosphoenolpyruvate + GDP + CO2</text>
        <dbReference type="Rhea" id="RHEA:10388"/>
        <dbReference type="ChEBI" id="CHEBI:16452"/>
        <dbReference type="ChEBI" id="CHEBI:16526"/>
        <dbReference type="ChEBI" id="CHEBI:37565"/>
        <dbReference type="ChEBI" id="CHEBI:58189"/>
        <dbReference type="ChEBI" id="CHEBI:58702"/>
        <dbReference type="EC" id="4.1.1.32"/>
    </reaction>
</comment>
<evidence type="ECO:0000256" key="11">
    <source>
        <dbReference type="HAMAP-Rule" id="MF_00452"/>
    </source>
</evidence>
<dbReference type="GO" id="GO:0042594">
    <property type="term" value="P:response to starvation"/>
    <property type="evidence" value="ECO:0007669"/>
    <property type="project" value="TreeGrafter"/>
</dbReference>
<feature type="binding site" evidence="11">
    <location>
        <position position="379"/>
    </location>
    <ligand>
        <name>Mn(2+)</name>
        <dbReference type="ChEBI" id="CHEBI:29035"/>
    </ligand>
</feature>
<dbReference type="InterPro" id="IPR008210">
    <property type="entry name" value="PEP_carboxykinase_N"/>
</dbReference>
<sequence>MLRGGAESASSCDRSELECASAGCPEAERLLSVRSITHECLRARAGSRSVRRTGPGRSARVRAQKPTEGATVSIEVAAAAPAAETAADNPAVGLTDPPTRHHRLLAWVGEIAELTDPDQIVWCDGSRAEWERLTAELVAFGTLVPVPAKPDSFLARTDPGDVARVEERTFICSEDPEDAGPTNNWTAPDYMRETMTGLYRGSMRGRTMYVVPFCMGSLDAEQPMFGVELTDSAYVAASMHIMTRMGAEVLAKMGQSADFVKCLHSVGAPLAPGQSDVPWPCNGTKYISHFPQDREIWSYGSGYGGNSLLGKKCYALRIASAMGRDEGWMAEHMLILRLTSPEGKVYHVTGAFPSACGKTNLAMLEPTIPGWKVETLGDDIAWLRFGEDGRLWASNPEYGFFGVAPGTDYHTNPNAMRTIAKGHTLFTNVALTDDGDVWWEGMGEAPDHLVDWKGRDWTPASEEPSSHPNSRFCTPIKQCPVLAPQYDDPRGVPIDAILFGGRRATTIPLVTQARDWVHGVYMGATLSSETTAAATGEVGVVRRDPMAMLPFIGYNAADYFGHWIEMGKSATDEALMPQVFYVNWFRRGDDGRFLWPGFGENSRVLKWVVERLEGRAAAVETPIGYVPTPDAIDTDGLGLTADDLAAALAVDPAEWAEEVPLVESWFARFGDRLPTVLWAELDALKQRLDAR</sequence>
<evidence type="ECO:0000256" key="3">
    <source>
        <dbReference type="ARBA" id="ARBA00011245"/>
    </source>
</evidence>
<dbReference type="AlphaFoldDB" id="A0A426UX84"/>
<evidence type="ECO:0000256" key="12">
    <source>
        <dbReference type="SAM" id="MobiDB-lite"/>
    </source>
</evidence>
<dbReference type="InterPro" id="IPR018091">
    <property type="entry name" value="PEP_carboxykin_GTP_CS"/>
</dbReference>
<comment type="subcellular location">
    <subcellularLocation>
        <location evidence="11">Cytoplasm</location>
    </subcellularLocation>
</comment>
<dbReference type="GO" id="GO:0004613">
    <property type="term" value="F:phosphoenolpyruvate carboxykinase (GTP) activity"/>
    <property type="evidence" value="ECO:0007669"/>
    <property type="project" value="UniProtKB-UniRule"/>
</dbReference>
<dbReference type="Proteomes" id="UP000277256">
    <property type="component" value="Unassembled WGS sequence"/>
</dbReference>
<feature type="active site" evidence="11">
    <location>
        <position position="356"/>
    </location>
</feature>
<feature type="region of interest" description="Disordered" evidence="12">
    <location>
        <begin position="46"/>
        <end position="68"/>
    </location>
</feature>
<dbReference type="GO" id="GO:0046327">
    <property type="term" value="P:glycerol biosynthetic process from pyruvate"/>
    <property type="evidence" value="ECO:0007669"/>
    <property type="project" value="TreeGrafter"/>
</dbReference>
<dbReference type="InterPro" id="IPR035078">
    <property type="entry name" value="PEP_carboxykinase_GTP_N"/>
</dbReference>
<evidence type="ECO:0000259" key="13">
    <source>
        <dbReference type="Pfam" id="PF00821"/>
    </source>
</evidence>
<dbReference type="FunFam" id="3.40.449.10:FF:000005">
    <property type="entry name" value="Phosphoenolpyruvate carboxykinase [GTP]"/>
    <property type="match status" value="1"/>
</dbReference>
<keyword evidence="10 11" id="KW-0456">Lyase</keyword>
<evidence type="ECO:0000256" key="6">
    <source>
        <dbReference type="ARBA" id="ARBA00022741"/>
    </source>
</evidence>
<dbReference type="GO" id="GO:0005829">
    <property type="term" value="C:cytosol"/>
    <property type="evidence" value="ECO:0007669"/>
    <property type="project" value="TreeGrafter"/>
</dbReference>
<comment type="pathway">
    <text evidence="1 11">Carbohydrate biosynthesis; gluconeogenesis.</text>
</comment>
<dbReference type="EC" id="4.1.1.32" evidence="11"/>
<protein>
    <recommendedName>
        <fullName evidence="11">Phosphoenolpyruvate carboxykinase [GTP]</fullName>
        <shortName evidence="11">PEP carboxykinase</shortName>
        <shortName evidence="11">PEPCK</shortName>
        <ecNumber evidence="11">4.1.1.32</ecNumber>
    </recommendedName>
    <alternativeName>
        <fullName evidence="11">GTP-dependent phosphoenolpyruvate carboxykinase</fullName>
        <shortName evidence="11">GTP-PEPCK</shortName>
    </alternativeName>
</protein>
<evidence type="ECO:0000256" key="4">
    <source>
        <dbReference type="ARBA" id="ARBA00022432"/>
    </source>
</evidence>
<dbReference type="PANTHER" id="PTHR11561:SF0">
    <property type="entry name" value="PHOSPHOENOLPYRUVATE CARBOXYKINASE [GTP]-RELATED"/>
    <property type="match status" value="1"/>
</dbReference>
<dbReference type="Pfam" id="PF00821">
    <property type="entry name" value="PEPCK_GTP"/>
    <property type="match status" value="1"/>
</dbReference>
<keyword evidence="8 11" id="KW-0342">GTP-binding</keyword>
<dbReference type="Gene3D" id="3.90.228.20">
    <property type="match status" value="1"/>
</dbReference>